<dbReference type="GO" id="GO:0016491">
    <property type="term" value="F:oxidoreductase activity"/>
    <property type="evidence" value="ECO:0007669"/>
    <property type="project" value="InterPro"/>
</dbReference>
<proteinExistence type="inferred from homology"/>
<dbReference type="EMBL" id="RYZI01000229">
    <property type="protein sequence ID" value="RWA07922.1"/>
    <property type="molecule type" value="Genomic_DNA"/>
</dbReference>
<dbReference type="AlphaFoldDB" id="A0A439D0E1"/>
<dbReference type="PANTHER" id="PTHR34598">
    <property type="entry name" value="BLL6449 PROTEIN"/>
    <property type="match status" value="1"/>
</dbReference>
<dbReference type="NCBIfam" id="NF041278">
    <property type="entry name" value="CmcJ_NvfI_EfuI"/>
    <property type="match status" value="1"/>
</dbReference>
<accession>A0A439D0E1</accession>
<name>A0A439D0E1_9PEZI</name>
<dbReference type="PANTHER" id="PTHR34598:SF3">
    <property type="entry name" value="OXIDOREDUCTASE AN1597"/>
    <property type="match status" value="1"/>
</dbReference>
<keyword evidence="3" id="KW-1185">Reference proteome</keyword>
<evidence type="ECO:0000256" key="1">
    <source>
        <dbReference type="ARBA" id="ARBA00023604"/>
    </source>
</evidence>
<evidence type="ECO:0000313" key="3">
    <source>
        <dbReference type="Proteomes" id="UP000286045"/>
    </source>
</evidence>
<comment type="caution">
    <text evidence="2">The sequence shown here is derived from an EMBL/GenBank/DDBJ whole genome shotgun (WGS) entry which is preliminary data.</text>
</comment>
<sequence>MSSSNIAYSGSLEVSLNYLARIPLWEDEKPWEMWTKTVPDGLGKRTNVQFETVKGIVMQDVRDIPEGEKPTIEREGFEYLYHPFPVSNLPDVEIDEDATKRAAMTEYLSSMTALLRDHFHGTKAICYDWRVRKATPRSYDKNPTVFFRNVPDETEIREQLITAAYNVHGDGAPNSFKKQLLYLLTPDEQYELAQGKVRLQAINMWRPVVDVVQLGPLAMCDCRSVAEEDWESVDKVFDNWVEDSMYLKHSPRHQWYWLSNQTKNEVTIFSLWDSLRPDKKSASTAHCSFALPGDLSNRQPRQSIEMRLLLWSKVPDV</sequence>
<reference evidence="2 3" key="1">
    <citation type="submission" date="2018-12" db="EMBL/GenBank/DDBJ databases">
        <title>Draft genome sequence of Xylaria grammica IHI A82.</title>
        <authorList>
            <person name="Buettner E."/>
            <person name="Kellner H."/>
        </authorList>
    </citation>
    <scope>NUCLEOTIDE SEQUENCE [LARGE SCALE GENOMIC DNA]</scope>
    <source>
        <strain evidence="2 3">IHI A82</strain>
    </source>
</reference>
<evidence type="ECO:0000313" key="2">
    <source>
        <dbReference type="EMBL" id="RWA07922.1"/>
    </source>
</evidence>
<dbReference type="InterPro" id="IPR044053">
    <property type="entry name" value="AsaB-like"/>
</dbReference>
<dbReference type="Proteomes" id="UP000286045">
    <property type="component" value="Unassembled WGS sequence"/>
</dbReference>
<protein>
    <submittedName>
        <fullName evidence="2">Uncharacterized protein</fullName>
    </submittedName>
</protein>
<comment type="similarity">
    <text evidence="1">Belongs to the asaB hydroxylase/desaturase family.</text>
</comment>
<organism evidence="2 3">
    <name type="scientific">Xylaria grammica</name>
    <dbReference type="NCBI Taxonomy" id="363999"/>
    <lineage>
        <taxon>Eukaryota</taxon>
        <taxon>Fungi</taxon>
        <taxon>Dikarya</taxon>
        <taxon>Ascomycota</taxon>
        <taxon>Pezizomycotina</taxon>
        <taxon>Sordariomycetes</taxon>
        <taxon>Xylariomycetidae</taxon>
        <taxon>Xylariales</taxon>
        <taxon>Xylariaceae</taxon>
        <taxon>Xylaria</taxon>
    </lineage>
</organism>
<dbReference type="STRING" id="363999.A0A439D0E1"/>
<gene>
    <name evidence="2" type="ORF">EKO27_g7189</name>
</gene>